<evidence type="ECO:0008006" key="3">
    <source>
        <dbReference type="Google" id="ProtNLM"/>
    </source>
</evidence>
<dbReference type="Proteomes" id="UP001180081">
    <property type="component" value="Unassembled WGS sequence"/>
</dbReference>
<dbReference type="InterPro" id="IPR016631">
    <property type="entry name" value="Regulatory_RpfE"/>
</dbReference>
<dbReference type="RefSeq" id="WP_290334250.1">
    <property type="nucleotide sequence ID" value="NZ_JAUFPU010000019.1"/>
</dbReference>
<accession>A0ABT8B9H7</accession>
<evidence type="ECO:0000313" key="2">
    <source>
        <dbReference type="Proteomes" id="UP001180081"/>
    </source>
</evidence>
<sequence length="337" mass="36911">MKLTLLVPDLRFARQAGFDPVVEMPLPGLSSLLGRAGRQPQPATTMEDWLRQQFEGEGCGAAALTLPLDLPGAAAGHWLRADPVHLRADRDRALLFDASLLAINQAEADALVAALNNLYADDGYQFAAATPNRWYLRLPEAPDFTTTPLARVVGQDVHAHLPKGPTALRWHRLLNELQMLLYTQPVNDARELAGRPTINSIWLWGEGIAPHGLAKPCDRLIGNDALACGLAQAAGVGYQALPADWKAAGTGHTLVCLDQLVASARQGDIHAWREALQQLERDWFQPLLAAWQAGEVDAIDMVLPGAQQTLQASLRRGDRWKLWRRPVLLRDCLAEAV</sequence>
<comment type="caution">
    <text evidence="1">The sequence shown here is derived from an EMBL/GenBank/DDBJ whole genome shotgun (WGS) entry which is preliminary data.</text>
</comment>
<evidence type="ECO:0000313" key="1">
    <source>
        <dbReference type="EMBL" id="MDN3578912.1"/>
    </source>
</evidence>
<dbReference type="EMBL" id="JAUFPU010000019">
    <property type="protein sequence ID" value="MDN3578912.1"/>
    <property type="molecule type" value="Genomic_DNA"/>
</dbReference>
<dbReference type="PIRSF" id="PIRSF015283">
    <property type="entry name" value="Regulatory_RpfE"/>
    <property type="match status" value="1"/>
</dbReference>
<proteinExistence type="predicted"/>
<keyword evidence="2" id="KW-1185">Reference proteome</keyword>
<reference evidence="1" key="1">
    <citation type="journal article" date="2014" name="Int. J. Syst. Evol. Microbiol.">
        <title>Complete genome of a new Firmicutes species belonging to the dominant human colonic microbiota ('Ruminococcus bicirculans') reveals two chromosomes and a selective capacity to utilize plant glucans.</title>
        <authorList>
            <consortium name="NISC Comparative Sequencing Program"/>
            <person name="Wegmann U."/>
            <person name="Louis P."/>
            <person name="Goesmann A."/>
            <person name="Henrissat B."/>
            <person name="Duncan S.H."/>
            <person name="Flint H.J."/>
        </authorList>
    </citation>
    <scope>NUCLEOTIDE SEQUENCE</scope>
    <source>
        <strain evidence="1">CECT 7703</strain>
    </source>
</reference>
<organism evidence="1 2">
    <name type="scientific">Chitinimonas viridis</name>
    <dbReference type="NCBI Taxonomy" id="664880"/>
    <lineage>
        <taxon>Bacteria</taxon>
        <taxon>Pseudomonadati</taxon>
        <taxon>Pseudomonadota</taxon>
        <taxon>Betaproteobacteria</taxon>
        <taxon>Neisseriales</taxon>
        <taxon>Chitinibacteraceae</taxon>
        <taxon>Chitinimonas</taxon>
    </lineage>
</organism>
<gene>
    <name evidence="1" type="ORF">QWZ03_19270</name>
</gene>
<protein>
    <recommendedName>
        <fullName evidence="3">Phosphoglycerate mutase</fullName>
    </recommendedName>
</protein>
<name>A0ABT8B9H7_9NEIS</name>
<reference evidence="1" key="2">
    <citation type="submission" date="2023-06" db="EMBL/GenBank/DDBJ databases">
        <authorList>
            <person name="Lucena T."/>
            <person name="Sun Q."/>
        </authorList>
    </citation>
    <scope>NUCLEOTIDE SEQUENCE</scope>
    <source>
        <strain evidence="1">CECT 7703</strain>
    </source>
</reference>